<evidence type="ECO:0000256" key="4">
    <source>
        <dbReference type="ARBA" id="ARBA00022741"/>
    </source>
</evidence>
<organism evidence="11 12">
    <name type="scientific">Candidatus Uhrbacteria bacterium GW2011_GWC2_41_11</name>
    <dbReference type="NCBI Taxonomy" id="1618985"/>
    <lineage>
        <taxon>Bacteria</taxon>
        <taxon>Candidatus Uhriibacteriota</taxon>
    </lineage>
</organism>
<feature type="transmembrane region" description="Helical" evidence="8">
    <location>
        <begin position="169"/>
        <end position="189"/>
    </location>
</feature>
<evidence type="ECO:0000313" key="12">
    <source>
        <dbReference type="Proteomes" id="UP000034616"/>
    </source>
</evidence>
<dbReference type="SUPFAM" id="SSF90123">
    <property type="entry name" value="ABC transporter transmembrane region"/>
    <property type="match status" value="1"/>
</dbReference>
<evidence type="ECO:0000256" key="3">
    <source>
        <dbReference type="ARBA" id="ARBA00022692"/>
    </source>
</evidence>
<feature type="domain" description="ABC transporter" evidence="9">
    <location>
        <begin position="347"/>
        <end position="581"/>
    </location>
</feature>
<dbReference type="PROSITE" id="PS50929">
    <property type="entry name" value="ABC_TM1F"/>
    <property type="match status" value="1"/>
</dbReference>
<dbReference type="AlphaFoldDB" id="A0A0G0UD98"/>
<dbReference type="InterPro" id="IPR017871">
    <property type="entry name" value="ABC_transporter-like_CS"/>
</dbReference>
<dbReference type="InterPro" id="IPR003439">
    <property type="entry name" value="ABC_transporter-like_ATP-bd"/>
</dbReference>
<dbReference type="PANTHER" id="PTHR43394:SF1">
    <property type="entry name" value="ATP-BINDING CASSETTE SUB-FAMILY B MEMBER 10, MITOCHONDRIAL"/>
    <property type="match status" value="1"/>
</dbReference>
<dbReference type="GO" id="GO:0005886">
    <property type="term" value="C:plasma membrane"/>
    <property type="evidence" value="ECO:0007669"/>
    <property type="project" value="UniProtKB-SubCell"/>
</dbReference>
<dbReference type="SUPFAM" id="SSF52540">
    <property type="entry name" value="P-loop containing nucleoside triphosphate hydrolases"/>
    <property type="match status" value="1"/>
</dbReference>
<sequence length="597" mass="68257">MSERTSIRDTIRVYMKHIRPYRKWFVLLLTSIVVGEVCGLIIPWFYKRFFDTLTQSGVPSIETGKILIIILLVIFGLSFAKWFGYRGVNWINNYLQPRIMADLEQTSFAYLLHHSYRFFSNSFAGSLVRKVRRLSRAFEDLMDCVAYKFIPIAITLVGSLVALGMRSLFVAMVTCVWFVIFISINYAFAMWKLSYDQRRAAKDSEVTGVLSDALSNSVNIDVFAGHTYEQSLYKKVTEEFRRMQMFTWNLAEINDAIQWGLMIVIETAVMFFAVRLWVQGQITIGDFALFQGYLVTLFERMWDLGRVIRRTYESFADAKEMVEILETPHEICDVRNAKPLHVTRGEITFQDVVFSHHKTRKVMDKFTMTIRPKEKVALVGPSGAGKSTITKLILRFYDIDKGKICIDGQDIRRVTQDSLHQAIALVPQEPILFHRTIMENIRYGRLEATDEEVIEAAKKAQCHTFIEEMPEGYQTFVGERGVKLSGGERQRVAIARAILKDVPILILDEATSSLDSESETLIQGALAELMKGKTAIVVAHRLSTILKMDRIIVIDHGKVAAAGTHTELIQTEGLYKKLWEIQAGGFLSEPEVEEEEE</sequence>
<dbReference type="InterPro" id="IPR003593">
    <property type="entry name" value="AAA+_ATPase"/>
</dbReference>
<name>A0A0G0UD98_9BACT</name>
<reference evidence="11 12" key="1">
    <citation type="journal article" date="2015" name="Nature">
        <title>rRNA introns, odd ribosomes, and small enigmatic genomes across a large radiation of phyla.</title>
        <authorList>
            <person name="Brown C.T."/>
            <person name="Hug L.A."/>
            <person name="Thomas B.C."/>
            <person name="Sharon I."/>
            <person name="Castelle C.J."/>
            <person name="Singh A."/>
            <person name="Wilkins M.J."/>
            <person name="Williams K.H."/>
            <person name="Banfield J.F."/>
        </authorList>
    </citation>
    <scope>NUCLEOTIDE SEQUENCE [LARGE SCALE GENOMIC DNA]</scope>
</reference>
<feature type="transmembrane region" description="Helical" evidence="8">
    <location>
        <begin position="24"/>
        <end position="46"/>
    </location>
</feature>
<keyword evidence="5" id="KW-0067">ATP-binding</keyword>
<dbReference type="EMBL" id="LCAH01000007">
    <property type="protein sequence ID" value="KKR86933.1"/>
    <property type="molecule type" value="Genomic_DNA"/>
</dbReference>
<gene>
    <name evidence="11" type="ORF">UU35_C0007G0079</name>
</gene>
<dbReference type="Gene3D" id="1.20.1560.10">
    <property type="entry name" value="ABC transporter type 1, transmembrane domain"/>
    <property type="match status" value="1"/>
</dbReference>
<dbReference type="GO" id="GO:0016887">
    <property type="term" value="F:ATP hydrolysis activity"/>
    <property type="evidence" value="ECO:0007669"/>
    <property type="project" value="InterPro"/>
</dbReference>
<dbReference type="PROSITE" id="PS50893">
    <property type="entry name" value="ABC_TRANSPORTER_2"/>
    <property type="match status" value="1"/>
</dbReference>
<proteinExistence type="predicted"/>
<dbReference type="InterPro" id="IPR027417">
    <property type="entry name" value="P-loop_NTPase"/>
</dbReference>
<evidence type="ECO:0000256" key="2">
    <source>
        <dbReference type="ARBA" id="ARBA00022448"/>
    </source>
</evidence>
<dbReference type="InterPro" id="IPR036640">
    <property type="entry name" value="ABC1_TM_sf"/>
</dbReference>
<feature type="transmembrane region" description="Helical" evidence="8">
    <location>
        <begin position="66"/>
        <end position="84"/>
    </location>
</feature>
<evidence type="ECO:0000256" key="5">
    <source>
        <dbReference type="ARBA" id="ARBA00022840"/>
    </source>
</evidence>
<dbReference type="Pfam" id="PF00005">
    <property type="entry name" value="ABC_tran"/>
    <property type="match status" value="1"/>
</dbReference>
<evidence type="ECO:0000259" key="9">
    <source>
        <dbReference type="PROSITE" id="PS50893"/>
    </source>
</evidence>
<dbReference type="Proteomes" id="UP000034616">
    <property type="component" value="Unassembled WGS sequence"/>
</dbReference>
<evidence type="ECO:0000256" key="1">
    <source>
        <dbReference type="ARBA" id="ARBA00004651"/>
    </source>
</evidence>
<accession>A0A0G0UD98</accession>
<feature type="transmembrane region" description="Helical" evidence="8">
    <location>
        <begin position="145"/>
        <end position="163"/>
    </location>
</feature>
<dbReference type="GO" id="GO:0005524">
    <property type="term" value="F:ATP binding"/>
    <property type="evidence" value="ECO:0007669"/>
    <property type="project" value="UniProtKB-KW"/>
</dbReference>
<keyword evidence="6 8" id="KW-1133">Transmembrane helix</keyword>
<evidence type="ECO:0000313" key="11">
    <source>
        <dbReference type="EMBL" id="KKR86933.1"/>
    </source>
</evidence>
<keyword evidence="4" id="KW-0547">Nucleotide-binding</keyword>
<evidence type="ECO:0000256" key="8">
    <source>
        <dbReference type="SAM" id="Phobius"/>
    </source>
</evidence>
<feature type="domain" description="ABC transmembrane type-1" evidence="10">
    <location>
        <begin position="26"/>
        <end position="313"/>
    </location>
</feature>
<comment type="caution">
    <text evidence="11">The sequence shown here is derived from an EMBL/GenBank/DDBJ whole genome shotgun (WGS) entry which is preliminary data.</text>
</comment>
<dbReference type="PROSITE" id="PS00211">
    <property type="entry name" value="ABC_TRANSPORTER_1"/>
    <property type="match status" value="1"/>
</dbReference>
<dbReference type="FunFam" id="3.40.50.300:FF:000287">
    <property type="entry name" value="Multidrug ABC transporter ATP-binding protein"/>
    <property type="match status" value="1"/>
</dbReference>
<dbReference type="Gene3D" id="3.40.50.300">
    <property type="entry name" value="P-loop containing nucleotide triphosphate hydrolases"/>
    <property type="match status" value="1"/>
</dbReference>
<keyword evidence="7 8" id="KW-0472">Membrane</keyword>
<dbReference type="InterPro" id="IPR039421">
    <property type="entry name" value="Type_1_exporter"/>
</dbReference>
<dbReference type="SMART" id="SM00382">
    <property type="entry name" value="AAA"/>
    <property type="match status" value="1"/>
</dbReference>
<comment type="subcellular location">
    <subcellularLocation>
        <location evidence="1">Cell membrane</location>
        <topology evidence="1">Multi-pass membrane protein</topology>
    </subcellularLocation>
</comment>
<evidence type="ECO:0000259" key="10">
    <source>
        <dbReference type="PROSITE" id="PS50929"/>
    </source>
</evidence>
<keyword evidence="3 8" id="KW-0812">Transmembrane</keyword>
<dbReference type="Pfam" id="PF00664">
    <property type="entry name" value="ABC_membrane"/>
    <property type="match status" value="1"/>
</dbReference>
<dbReference type="PANTHER" id="PTHR43394">
    <property type="entry name" value="ATP-DEPENDENT PERMEASE MDL1, MITOCHONDRIAL"/>
    <property type="match status" value="1"/>
</dbReference>
<keyword evidence="2" id="KW-0813">Transport</keyword>
<evidence type="ECO:0000256" key="7">
    <source>
        <dbReference type="ARBA" id="ARBA00023136"/>
    </source>
</evidence>
<dbReference type="InterPro" id="IPR011527">
    <property type="entry name" value="ABC1_TM_dom"/>
</dbReference>
<dbReference type="GO" id="GO:0015421">
    <property type="term" value="F:ABC-type oligopeptide transporter activity"/>
    <property type="evidence" value="ECO:0007669"/>
    <property type="project" value="TreeGrafter"/>
</dbReference>
<protein>
    <submittedName>
        <fullName evidence="11">ABC transporter-like protein</fullName>
    </submittedName>
</protein>
<evidence type="ECO:0000256" key="6">
    <source>
        <dbReference type="ARBA" id="ARBA00022989"/>
    </source>
</evidence>
<feature type="transmembrane region" description="Helical" evidence="8">
    <location>
        <begin position="259"/>
        <end position="278"/>
    </location>
</feature>